<dbReference type="EMBL" id="QGTD01000018">
    <property type="protein sequence ID" value="PWU67277.1"/>
    <property type="molecule type" value="Genomic_DNA"/>
</dbReference>
<keyword evidence="1" id="KW-1133">Transmembrane helix</keyword>
<reference evidence="2 3" key="1">
    <citation type="submission" date="2018-05" db="EMBL/GenBank/DDBJ databases">
        <title>Genomic analysis of Gracilibacillus dipsosauri DD1 reveals novel features of a salt-tolerant amylase.</title>
        <authorList>
            <person name="Deutch C.E."/>
            <person name="Yang S."/>
        </authorList>
    </citation>
    <scope>NUCLEOTIDE SEQUENCE [LARGE SCALE GENOMIC DNA]</scope>
    <source>
        <strain evidence="2 3">DD1</strain>
    </source>
</reference>
<proteinExistence type="predicted"/>
<evidence type="ECO:0000313" key="2">
    <source>
        <dbReference type="EMBL" id="PWU67277.1"/>
    </source>
</evidence>
<evidence type="ECO:0000256" key="1">
    <source>
        <dbReference type="SAM" id="Phobius"/>
    </source>
</evidence>
<dbReference type="OrthoDB" id="2456192at2"/>
<keyword evidence="1" id="KW-0812">Transmembrane</keyword>
<keyword evidence="1" id="KW-0472">Membrane</keyword>
<keyword evidence="3" id="KW-1185">Reference proteome</keyword>
<organism evidence="2 3">
    <name type="scientific">Gracilibacillus dipsosauri</name>
    <dbReference type="NCBI Taxonomy" id="178340"/>
    <lineage>
        <taxon>Bacteria</taxon>
        <taxon>Bacillati</taxon>
        <taxon>Bacillota</taxon>
        <taxon>Bacilli</taxon>
        <taxon>Bacillales</taxon>
        <taxon>Bacillaceae</taxon>
        <taxon>Gracilibacillus</taxon>
    </lineage>
</organism>
<evidence type="ECO:0000313" key="3">
    <source>
        <dbReference type="Proteomes" id="UP000245624"/>
    </source>
</evidence>
<sequence>MYLLLSIFLCTILGISLFFIPPYIGIILSFGIVIGSLFRALYILNDIHKRISDALPRKNLWEKSYERHVEKKESEV</sequence>
<protein>
    <submittedName>
        <fullName evidence="2">Uncharacterized protein</fullName>
    </submittedName>
</protein>
<comment type="caution">
    <text evidence="2">The sequence shown here is derived from an EMBL/GenBank/DDBJ whole genome shotgun (WGS) entry which is preliminary data.</text>
</comment>
<feature type="transmembrane region" description="Helical" evidence="1">
    <location>
        <begin position="24"/>
        <end position="44"/>
    </location>
</feature>
<gene>
    <name evidence="2" type="ORF">DLJ74_17065</name>
</gene>
<dbReference type="AlphaFoldDB" id="A0A317KUZ0"/>
<name>A0A317KUZ0_9BACI</name>
<accession>A0A317KUZ0</accession>
<dbReference type="Proteomes" id="UP000245624">
    <property type="component" value="Unassembled WGS sequence"/>
</dbReference>